<reference evidence="4" key="1">
    <citation type="submission" date="2020-05" db="EMBL/GenBank/DDBJ databases">
        <authorList>
            <person name="Chiriac C."/>
            <person name="Salcher M."/>
            <person name="Ghai R."/>
            <person name="Kavagutti S V."/>
        </authorList>
    </citation>
    <scope>NUCLEOTIDE SEQUENCE</scope>
</reference>
<accession>A0A6J6LZY6</accession>
<evidence type="ECO:0000313" key="8">
    <source>
        <dbReference type="EMBL" id="CAB5056381.1"/>
    </source>
</evidence>
<keyword evidence="3" id="KW-0732">Signal</keyword>
<sequence>MNRKRLGLLGVVTTAALAISVALVPSASAAKTILIWADDTRGPALAKLVASMNAAVPGYNVVVKSFASYDAQASAWDKATAATGPDIYLRDKALATVGGKSGKIKPLAISSTVKAAFSASTWGAVSYKGRVMGIPIDADTTAMIYNTDLVTSAPKTVQEMYDYFIAHKSTLTNGVCSFNGTWGAQPVLTALGGGAWAYTKKGAADFSKVAFNSPTFKANAKKYLLGADGKTNNFFSYNGCDTAFKAGKVPYALVGAWNMDSIQAAGINYKWGSMPGTTAGTFGNQWMGLGVAYLSSYVMSHGTYTGAMQLLTNWFASEAGQLALDNAQAAPRPLAHLTASGKLTDKDAAGIGASSANAVSQLGALDDNTGGSNWYGVSDDALSKLFAGKGVDASLDPAAETLAKNFSHYAANN</sequence>
<dbReference type="PANTHER" id="PTHR30061:SF50">
    <property type="entry name" value="MALTOSE_MALTODEXTRIN-BINDING PERIPLASMIC PROTEIN"/>
    <property type="match status" value="1"/>
</dbReference>
<proteinExistence type="inferred from homology"/>
<evidence type="ECO:0000313" key="6">
    <source>
        <dbReference type="EMBL" id="CAB4855623.1"/>
    </source>
</evidence>
<protein>
    <submittedName>
        <fullName evidence="4">Unannotated protein</fullName>
    </submittedName>
</protein>
<organism evidence="4">
    <name type="scientific">freshwater metagenome</name>
    <dbReference type="NCBI Taxonomy" id="449393"/>
    <lineage>
        <taxon>unclassified sequences</taxon>
        <taxon>metagenomes</taxon>
        <taxon>ecological metagenomes</taxon>
    </lineage>
</organism>
<dbReference type="GO" id="GO:0042956">
    <property type="term" value="P:maltodextrin transmembrane transport"/>
    <property type="evidence" value="ECO:0007669"/>
    <property type="project" value="TreeGrafter"/>
</dbReference>
<evidence type="ECO:0000256" key="3">
    <source>
        <dbReference type="ARBA" id="ARBA00022729"/>
    </source>
</evidence>
<dbReference type="EMBL" id="CAFBMV010000003">
    <property type="protein sequence ID" value="CAB4918626.1"/>
    <property type="molecule type" value="Genomic_DNA"/>
</dbReference>
<dbReference type="GO" id="GO:0015768">
    <property type="term" value="P:maltose transport"/>
    <property type="evidence" value="ECO:0007669"/>
    <property type="project" value="TreeGrafter"/>
</dbReference>
<dbReference type="GO" id="GO:1901982">
    <property type="term" value="F:maltose binding"/>
    <property type="evidence" value="ECO:0007669"/>
    <property type="project" value="TreeGrafter"/>
</dbReference>
<evidence type="ECO:0000256" key="1">
    <source>
        <dbReference type="ARBA" id="ARBA00008520"/>
    </source>
</evidence>
<evidence type="ECO:0000313" key="5">
    <source>
        <dbReference type="EMBL" id="CAB4739596.1"/>
    </source>
</evidence>
<gene>
    <name evidence="4" type="ORF">UFOPK2289_00872</name>
    <name evidence="5" type="ORF">UFOPK2822_00076</name>
    <name evidence="6" type="ORF">UFOPK3346_00097</name>
    <name evidence="7" type="ORF">UFOPK3670_00507</name>
    <name evidence="8" type="ORF">UFOPK4308_00597</name>
</gene>
<comment type="similarity">
    <text evidence="1">Belongs to the bacterial solute-binding protein 1 family.</text>
</comment>
<dbReference type="EMBL" id="CAEZZC010000001">
    <property type="protein sequence ID" value="CAB4739596.1"/>
    <property type="molecule type" value="Genomic_DNA"/>
</dbReference>
<dbReference type="PANTHER" id="PTHR30061">
    <property type="entry name" value="MALTOSE-BINDING PERIPLASMIC PROTEIN"/>
    <property type="match status" value="1"/>
</dbReference>
<dbReference type="GO" id="GO:0055052">
    <property type="term" value="C:ATP-binding cassette (ABC) transporter complex, substrate-binding subunit-containing"/>
    <property type="evidence" value="ECO:0007669"/>
    <property type="project" value="TreeGrafter"/>
</dbReference>
<keyword evidence="2" id="KW-0813">Transport</keyword>
<dbReference type="EMBL" id="CAFBQL010000003">
    <property type="protein sequence ID" value="CAB5056381.1"/>
    <property type="molecule type" value="Genomic_DNA"/>
</dbReference>
<dbReference type="AlphaFoldDB" id="A0A6J6LZY6"/>
<dbReference type="Gene3D" id="3.40.190.10">
    <property type="entry name" value="Periplasmic binding protein-like II"/>
    <property type="match status" value="2"/>
</dbReference>
<evidence type="ECO:0000313" key="7">
    <source>
        <dbReference type="EMBL" id="CAB4918626.1"/>
    </source>
</evidence>
<evidence type="ECO:0000313" key="4">
    <source>
        <dbReference type="EMBL" id="CAB4666569.1"/>
    </source>
</evidence>
<dbReference type="SUPFAM" id="SSF53850">
    <property type="entry name" value="Periplasmic binding protein-like II"/>
    <property type="match status" value="1"/>
</dbReference>
<name>A0A6J6LZY6_9ZZZZ</name>
<dbReference type="EMBL" id="CAEZWT010000022">
    <property type="protein sequence ID" value="CAB4666569.1"/>
    <property type="molecule type" value="Genomic_DNA"/>
</dbReference>
<evidence type="ECO:0000256" key="2">
    <source>
        <dbReference type="ARBA" id="ARBA00022448"/>
    </source>
</evidence>
<dbReference type="EMBL" id="CAFBLE010000001">
    <property type="protein sequence ID" value="CAB4855623.1"/>
    <property type="molecule type" value="Genomic_DNA"/>
</dbReference>